<accession>A0A562IC26</accession>
<feature type="region of interest" description="Disordered" evidence="2">
    <location>
        <begin position="87"/>
        <end position="109"/>
    </location>
</feature>
<feature type="compositionally biased region" description="Pro residues" evidence="2">
    <location>
        <begin position="165"/>
        <end position="177"/>
    </location>
</feature>
<keyword evidence="4" id="KW-1185">Reference proteome</keyword>
<dbReference type="GO" id="GO:0003677">
    <property type="term" value="F:DNA binding"/>
    <property type="evidence" value="ECO:0007669"/>
    <property type="project" value="InterPro"/>
</dbReference>
<dbReference type="InterPro" id="IPR013762">
    <property type="entry name" value="Integrase-like_cat_sf"/>
</dbReference>
<reference evidence="3 4" key="1">
    <citation type="submission" date="2019-07" db="EMBL/GenBank/DDBJ databases">
        <title>R&amp;d 2014.</title>
        <authorList>
            <person name="Klenk H.-P."/>
        </authorList>
    </citation>
    <scope>NUCLEOTIDE SEQUENCE [LARGE SCALE GENOMIC DNA]</scope>
    <source>
        <strain evidence="3 4">DSM 43868</strain>
    </source>
</reference>
<dbReference type="SUPFAM" id="SSF56349">
    <property type="entry name" value="DNA breaking-rejoining enzymes"/>
    <property type="match status" value="1"/>
</dbReference>
<evidence type="ECO:0000313" key="4">
    <source>
        <dbReference type="Proteomes" id="UP000319825"/>
    </source>
</evidence>
<feature type="compositionally biased region" description="Basic residues" evidence="2">
    <location>
        <begin position="193"/>
        <end position="207"/>
    </location>
</feature>
<dbReference type="GO" id="GO:0006310">
    <property type="term" value="P:DNA recombination"/>
    <property type="evidence" value="ECO:0007669"/>
    <property type="project" value="UniProtKB-KW"/>
</dbReference>
<sequence>MPSSCIFDAPELLHTRMTEMAQQGWQGAFLRRGGLLRWYTSPSGFAVALDKRTVQILREHDGATRSTIPPRGGRKTLGRLRLRVRPQARQPHPPRLCQRPVPAAGQTGRFPPVRLHELRHDAASLAHEAGADLKTLRDMLGHSSIGLPPTPTPASYPWPSGAAQTPPPTWSSPPPTAPAARSGRKPPQPTRGSRSRTHKRPQVRRRLPLCPGFRLMGGRAGLMRAIPPRPRRAGPLAMLPATAWWPSMMCGMCALQQVPTRVN</sequence>
<dbReference type="InterPro" id="IPR011010">
    <property type="entry name" value="DNA_brk_join_enz"/>
</dbReference>
<dbReference type="Gene3D" id="1.10.443.10">
    <property type="entry name" value="Intergrase catalytic core"/>
    <property type="match status" value="1"/>
</dbReference>
<dbReference type="AlphaFoldDB" id="A0A562IC26"/>
<gene>
    <name evidence="3" type="ORF">JD77_03163</name>
</gene>
<organism evidence="3 4">
    <name type="scientific">Micromonospora olivasterospora</name>
    <dbReference type="NCBI Taxonomy" id="1880"/>
    <lineage>
        <taxon>Bacteria</taxon>
        <taxon>Bacillati</taxon>
        <taxon>Actinomycetota</taxon>
        <taxon>Actinomycetes</taxon>
        <taxon>Micromonosporales</taxon>
        <taxon>Micromonosporaceae</taxon>
        <taxon>Micromonospora</taxon>
    </lineage>
</organism>
<evidence type="ECO:0000256" key="1">
    <source>
        <dbReference type="ARBA" id="ARBA00023172"/>
    </source>
</evidence>
<evidence type="ECO:0000256" key="2">
    <source>
        <dbReference type="SAM" id="MobiDB-lite"/>
    </source>
</evidence>
<comment type="caution">
    <text evidence="3">The sequence shown here is derived from an EMBL/GenBank/DDBJ whole genome shotgun (WGS) entry which is preliminary data.</text>
</comment>
<protein>
    <submittedName>
        <fullName evidence="3">Phage integrase family protein</fullName>
    </submittedName>
</protein>
<dbReference type="Proteomes" id="UP000319825">
    <property type="component" value="Unassembled WGS sequence"/>
</dbReference>
<proteinExistence type="predicted"/>
<evidence type="ECO:0000313" key="3">
    <source>
        <dbReference type="EMBL" id="TWH68174.1"/>
    </source>
</evidence>
<dbReference type="GO" id="GO:0015074">
    <property type="term" value="P:DNA integration"/>
    <property type="evidence" value="ECO:0007669"/>
    <property type="project" value="InterPro"/>
</dbReference>
<feature type="region of interest" description="Disordered" evidence="2">
    <location>
        <begin position="142"/>
        <end position="209"/>
    </location>
</feature>
<dbReference type="EMBL" id="VLKE01000001">
    <property type="protein sequence ID" value="TWH68174.1"/>
    <property type="molecule type" value="Genomic_DNA"/>
</dbReference>
<name>A0A562IC26_MICOL</name>
<keyword evidence="1" id="KW-0233">DNA recombination</keyword>